<evidence type="ECO:0000313" key="2">
    <source>
        <dbReference type="Proteomes" id="UP000527355"/>
    </source>
</evidence>
<comment type="caution">
    <text evidence="1">The sequence shown here is derived from an EMBL/GenBank/DDBJ whole genome shotgun (WGS) entry which is preliminary data.</text>
</comment>
<accession>A0A7J7YE27</accession>
<protein>
    <submittedName>
        <fullName evidence="1">Uncharacterized protein</fullName>
    </submittedName>
</protein>
<reference evidence="1 2" key="1">
    <citation type="journal article" date="2020" name="Nature">
        <title>Six reference-quality genomes reveal evolution of bat adaptations.</title>
        <authorList>
            <person name="Jebb D."/>
            <person name="Huang Z."/>
            <person name="Pippel M."/>
            <person name="Hughes G.M."/>
            <person name="Lavrichenko K."/>
            <person name="Devanna P."/>
            <person name="Winkler S."/>
            <person name="Jermiin L.S."/>
            <person name="Skirmuntt E.C."/>
            <person name="Katzourakis A."/>
            <person name="Burkitt-Gray L."/>
            <person name="Ray D.A."/>
            <person name="Sullivan K.A.M."/>
            <person name="Roscito J.G."/>
            <person name="Kirilenko B.M."/>
            <person name="Davalos L.M."/>
            <person name="Corthals A.P."/>
            <person name="Power M.L."/>
            <person name="Jones G."/>
            <person name="Ransome R.D."/>
            <person name="Dechmann D.K.N."/>
            <person name="Locatelli A.G."/>
            <person name="Puechmaille S.J."/>
            <person name="Fedrigo O."/>
            <person name="Jarvis E.D."/>
            <person name="Hiller M."/>
            <person name="Vernes S.C."/>
            <person name="Myers E.W."/>
            <person name="Teeling E.C."/>
        </authorList>
    </citation>
    <scope>NUCLEOTIDE SEQUENCE [LARGE SCALE GENOMIC DNA]</scope>
    <source>
        <strain evidence="1">MMyoMyo1</strain>
        <tissue evidence="1">Flight muscle</tissue>
    </source>
</reference>
<sequence>MISVGRYVLTFPVRKGSMVVSNLSRSFVVLHTSCQSLLLLQILATVLKPATESSPLLFSIQPCLYFTENTEGLLADFLQVLLPCTNLSVPLSQSFSFLLSQRMRCFCCCSKPVPCPVPSASVLLHWHLFPSVIPSSSPLCIPMFLNWGWFCYPGDIWQYLETFFVVTTGW</sequence>
<gene>
    <name evidence="1" type="ORF">mMyoMyo1_011187</name>
</gene>
<evidence type="ECO:0000313" key="1">
    <source>
        <dbReference type="EMBL" id="KAF6360241.1"/>
    </source>
</evidence>
<name>A0A7J7YE27_MYOMY</name>
<dbReference type="EMBL" id="JABWUV010000004">
    <property type="protein sequence ID" value="KAF6360241.1"/>
    <property type="molecule type" value="Genomic_DNA"/>
</dbReference>
<proteinExistence type="predicted"/>
<keyword evidence="2" id="KW-1185">Reference proteome</keyword>
<dbReference type="Proteomes" id="UP000527355">
    <property type="component" value="Unassembled WGS sequence"/>
</dbReference>
<organism evidence="1 2">
    <name type="scientific">Myotis myotis</name>
    <name type="common">Greater mouse-eared bat</name>
    <name type="synonym">Vespertilio myotis</name>
    <dbReference type="NCBI Taxonomy" id="51298"/>
    <lineage>
        <taxon>Eukaryota</taxon>
        <taxon>Metazoa</taxon>
        <taxon>Chordata</taxon>
        <taxon>Craniata</taxon>
        <taxon>Vertebrata</taxon>
        <taxon>Euteleostomi</taxon>
        <taxon>Mammalia</taxon>
        <taxon>Eutheria</taxon>
        <taxon>Laurasiatheria</taxon>
        <taxon>Chiroptera</taxon>
        <taxon>Yangochiroptera</taxon>
        <taxon>Vespertilionidae</taxon>
        <taxon>Myotis</taxon>
    </lineage>
</organism>
<dbReference type="AlphaFoldDB" id="A0A7J7YE27"/>